<proteinExistence type="predicted"/>
<keyword evidence="2" id="KW-0539">Nucleus</keyword>
<dbReference type="SMART" id="SM01023">
    <property type="entry name" value="BAF"/>
    <property type="match status" value="1"/>
</dbReference>
<dbReference type="EnsemblMetazoa" id="CapteT108484">
    <property type="protein sequence ID" value="CapteP108484"/>
    <property type="gene ID" value="CapteG108484"/>
</dbReference>
<reference evidence="3 5" key="2">
    <citation type="journal article" date="2013" name="Nature">
        <title>Insights into bilaterian evolution from three spiralian genomes.</title>
        <authorList>
            <person name="Simakov O."/>
            <person name="Marletaz F."/>
            <person name="Cho S.J."/>
            <person name="Edsinger-Gonzales E."/>
            <person name="Havlak P."/>
            <person name="Hellsten U."/>
            <person name="Kuo D.H."/>
            <person name="Larsson T."/>
            <person name="Lv J."/>
            <person name="Arendt D."/>
            <person name="Savage R."/>
            <person name="Osoegawa K."/>
            <person name="de Jong P."/>
            <person name="Grimwood J."/>
            <person name="Chapman J.A."/>
            <person name="Shapiro H."/>
            <person name="Aerts A."/>
            <person name="Otillar R.P."/>
            <person name="Terry A.Y."/>
            <person name="Boore J.L."/>
            <person name="Grigoriev I.V."/>
            <person name="Lindberg D.R."/>
            <person name="Seaver E.C."/>
            <person name="Weisblat D.A."/>
            <person name="Putnam N.H."/>
            <person name="Rokhsar D.S."/>
        </authorList>
    </citation>
    <scope>NUCLEOTIDE SEQUENCE</scope>
    <source>
        <strain evidence="3 5">I ESC-2004</strain>
    </source>
</reference>
<dbReference type="Pfam" id="PF02961">
    <property type="entry name" value="SAM_BAF"/>
    <property type="match status" value="1"/>
</dbReference>
<evidence type="ECO:0000313" key="5">
    <source>
        <dbReference type="Proteomes" id="UP000014760"/>
    </source>
</evidence>
<dbReference type="InterPro" id="IPR036617">
    <property type="entry name" value="BAF_sf"/>
</dbReference>
<dbReference type="GO" id="GO:0005634">
    <property type="term" value="C:nucleus"/>
    <property type="evidence" value="ECO:0007669"/>
    <property type="project" value="UniProtKB-SubCell"/>
</dbReference>
<dbReference type="GO" id="GO:0051276">
    <property type="term" value="P:chromosome organization"/>
    <property type="evidence" value="ECO:0007669"/>
    <property type="project" value="TreeGrafter"/>
</dbReference>
<evidence type="ECO:0000313" key="4">
    <source>
        <dbReference type="EnsemblMetazoa" id="CapteP108484"/>
    </source>
</evidence>
<dbReference type="SUPFAM" id="SSF47798">
    <property type="entry name" value="Barrier-to-autointegration factor, BAF"/>
    <property type="match status" value="1"/>
</dbReference>
<dbReference type="InterPro" id="IPR004122">
    <property type="entry name" value="BAF_prot"/>
</dbReference>
<dbReference type="GO" id="GO:0000793">
    <property type="term" value="C:condensed chromosome"/>
    <property type="evidence" value="ECO:0007669"/>
    <property type="project" value="TreeGrafter"/>
</dbReference>
<dbReference type="HOGENOM" id="CLU_167806_0_0_1"/>
<gene>
    <name evidence="3" type="ORF">CAPTEDRAFT_108484</name>
</gene>
<dbReference type="Proteomes" id="UP000014760">
    <property type="component" value="Unassembled WGS sequence"/>
</dbReference>
<dbReference type="AlphaFoldDB" id="R7U0S8"/>
<dbReference type="InterPro" id="IPR051387">
    <property type="entry name" value="BAF"/>
</dbReference>
<dbReference type="GO" id="GO:0003677">
    <property type="term" value="F:DNA binding"/>
    <property type="evidence" value="ECO:0007669"/>
    <property type="project" value="InterPro"/>
</dbReference>
<sequence>MDQPIIASSRKHANFVSEPMAAKPVTALAGIGETLGRKLNQHGYQQARDVLGKYLTEGPNFEQWLKDSIGANANQASTCRKCLQDWSDNFI</sequence>
<dbReference type="PANTHER" id="PTHR47507">
    <property type="entry name" value="BARRIER TO AUTOINTEGRATION FACTOR 2"/>
    <property type="match status" value="1"/>
</dbReference>
<name>R7U0S8_CAPTE</name>
<dbReference type="OrthoDB" id="9997163at2759"/>
<dbReference type="Gene3D" id="1.10.150.40">
    <property type="entry name" value="Barrier-to-autointegration factor, BAF"/>
    <property type="match status" value="1"/>
</dbReference>
<dbReference type="EMBL" id="KB306824">
    <property type="protein sequence ID" value="ELT99477.1"/>
    <property type="molecule type" value="Genomic_DNA"/>
</dbReference>
<accession>R7U0S8</accession>
<protein>
    <submittedName>
        <fullName evidence="3 4">Uncharacterized protein</fullName>
    </submittedName>
</protein>
<keyword evidence="5" id="KW-1185">Reference proteome</keyword>
<comment type="subcellular location">
    <subcellularLocation>
        <location evidence="1">Nucleus</location>
    </subcellularLocation>
</comment>
<dbReference type="STRING" id="283909.R7U0S8"/>
<evidence type="ECO:0000256" key="2">
    <source>
        <dbReference type="ARBA" id="ARBA00023242"/>
    </source>
</evidence>
<evidence type="ECO:0000313" key="3">
    <source>
        <dbReference type="EMBL" id="ELT99477.1"/>
    </source>
</evidence>
<dbReference type="PANTHER" id="PTHR47507:SF6">
    <property type="entry name" value="BARRIER-TO-AUTOINTEGRATION FACTOR"/>
    <property type="match status" value="1"/>
</dbReference>
<dbReference type="OMA" id="NACTQAM"/>
<reference evidence="5" key="1">
    <citation type="submission" date="2012-12" db="EMBL/GenBank/DDBJ databases">
        <authorList>
            <person name="Hellsten U."/>
            <person name="Grimwood J."/>
            <person name="Chapman J.A."/>
            <person name="Shapiro H."/>
            <person name="Aerts A."/>
            <person name="Otillar R.P."/>
            <person name="Terry A.Y."/>
            <person name="Boore J.L."/>
            <person name="Simakov O."/>
            <person name="Marletaz F."/>
            <person name="Cho S.-J."/>
            <person name="Edsinger-Gonzales E."/>
            <person name="Havlak P."/>
            <person name="Kuo D.-H."/>
            <person name="Larsson T."/>
            <person name="Lv J."/>
            <person name="Arendt D."/>
            <person name="Savage R."/>
            <person name="Osoegawa K."/>
            <person name="de Jong P."/>
            <person name="Lindberg D.R."/>
            <person name="Seaver E.C."/>
            <person name="Weisblat D.A."/>
            <person name="Putnam N.H."/>
            <person name="Grigoriev I.V."/>
            <person name="Rokhsar D.S."/>
        </authorList>
    </citation>
    <scope>NUCLEOTIDE SEQUENCE</scope>
    <source>
        <strain evidence="5">I ESC-2004</strain>
    </source>
</reference>
<reference evidence="4" key="3">
    <citation type="submission" date="2015-06" db="UniProtKB">
        <authorList>
            <consortium name="EnsemblMetazoa"/>
        </authorList>
    </citation>
    <scope>IDENTIFICATION</scope>
</reference>
<organism evidence="3">
    <name type="scientific">Capitella teleta</name>
    <name type="common">Polychaete worm</name>
    <dbReference type="NCBI Taxonomy" id="283909"/>
    <lineage>
        <taxon>Eukaryota</taxon>
        <taxon>Metazoa</taxon>
        <taxon>Spiralia</taxon>
        <taxon>Lophotrochozoa</taxon>
        <taxon>Annelida</taxon>
        <taxon>Polychaeta</taxon>
        <taxon>Sedentaria</taxon>
        <taxon>Scolecida</taxon>
        <taxon>Capitellidae</taxon>
        <taxon>Capitella</taxon>
    </lineage>
</organism>
<evidence type="ECO:0000256" key="1">
    <source>
        <dbReference type="ARBA" id="ARBA00004123"/>
    </source>
</evidence>
<dbReference type="EMBL" id="AMQN01001934">
    <property type="status" value="NOT_ANNOTATED_CDS"/>
    <property type="molecule type" value="Genomic_DNA"/>
</dbReference>